<protein>
    <recommendedName>
        <fullName evidence="5">DUF3040 domain-containing protein</fullName>
    </recommendedName>
</protein>
<keyword evidence="2" id="KW-0472">Membrane</keyword>
<reference evidence="3 4" key="1">
    <citation type="journal article" date="2013" name="Genome Announc.">
        <title>Draft Genome Sequence of the Lignocellulose Decomposer Thermobifida fusca Strain TM51.</title>
        <authorList>
            <person name="Toth A."/>
            <person name="Barna T."/>
            <person name="Nagy I."/>
            <person name="Horvath B."/>
            <person name="Nagy I."/>
            <person name="Tancsics A."/>
            <person name="Kriszt B."/>
            <person name="Baka E."/>
            <person name="Fekete C."/>
            <person name="Kukolya J."/>
        </authorList>
    </citation>
    <scope>NUCLEOTIDE SEQUENCE [LARGE SCALE GENOMIC DNA]</scope>
    <source>
        <strain evidence="3 4">TM51</strain>
    </source>
</reference>
<dbReference type="Proteomes" id="UP000014184">
    <property type="component" value="Unassembled WGS sequence"/>
</dbReference>
<organism evidence="3 4">
    <name type="scientific">Thermobifida fusca TM51</name>
    <dbReference type="NCBI Taxonomy" id="1169414"/>
    <lineage>
        <taxon>Bacteria</taxon>
        <taxon>Bacillati</taxon>
        <taxon>Actinomycetota</taxon>
        <taxon>Actinomycetes</taxon>
        <taxon>Streptosporangiales</taxon>
        <taxon>Nocardiopsidaceae</taxon>
        <taxon>Thermobifida</taxon>
    </lineage>
</organism>
<feature type="transmembrane region" description="Helical" evidence="2">
    <location>
        <begin position="50"/>
        <end position="71"/>
    </location>
</feature>
<proteinExistence type="predicted"/>
<dbReference type="EMBL" id="AOSG01000035">
    <property type="protein sequence ID" value="EOR71487.1"/>
    <property type="molecule type" value="Genomic_DNA"/>
</dbReference>
<feature type="region of interest" description="Disordered" evidence="1">
    <location>
        <begin position="74"/>
        <end position="96"/>
    </location>
</feature>
<dbReference type="Pfam" id="PF11239">
    <property type="entry name" value="DUF3040"/>
    <property type="match status" value="1"/>
</dbReference>
<evidence type="ECO:0000313" key="3">
    <source>
        <dbReference type="EMBL" id="EOR71487.1"/>
    </source>
</evidence>
<evidence type="ECO:0008006" key="5">
    <source>
        <dbReference type="Google" id="ProtNLM"/>
    </source>
</evidence>
<dbReference type="InterPro" id="IPR021401">
    <property type="entry name" value="DUF3040"/>
</dbReference>
<keyword evidence="2" id="KW-1133">Transmembrane helix</keyword>
<evidence type="ECO:0000256" key="2">
    <source>
        <dbReference type="SAM" id="Phobius"/>
    </source>
</evidence>
<dbReference type="AlphaFoldDB" id="A0A9P2TAK4"/>
<gene>
    <name evidence="3" type="ORF">TM51_07446</name>
</gene>
<accession>A0A9P2TAK4</accession>
<keyword evidence="4" id="KW-1185">Reference proteome</keyword>
<sequence>MSLRENERRILAEIEHQLSTDDPELAEALASFDGGDRFSSEEIAETWKPWAICAAIASVVAGLLVVLFLAIPGPQPSGEDAPSPRPNGMVMQMRVR</sequence>
<comment type="caution">
    <text evidence="3">The sequence shown here is derived from an EMBL/GenBank/DDBJ whole genome shotgun (WGS) entry which is preliminary data.</text>
</comment>
<evidence type="ECO:0000313" key="4">
    <source>
        <dbReference type="Proteomes" id="UP000014184"/>
    </source>
</evidence>
<evidence type="ECO:0000256" key="1">
    <source>
        <dbReference type="SAM" id="MobiDB-lite"/>
    </source>
</evidence>
<keyword evidence="2" id="KW-0812">Transmembrane</keyword>
<dbReference type="RefSeq" id="WP_011291849.1">
    <property type="nucleotide sequence ID" value="NZ_AOSG01000035.1"/>
</dbReference>
<name>A0A9P2TAK4_THEFU</name>